<evidence type="ECO:0000259" key="1">
    <source>
        <dbReference type="Pfam" id="PF06527"/>
    </source>
</evidence>
<evidence type="ECO:0000313" key="2">
    <source>
        <dbReference type="EMBL" id="MBK4218084.1"/>
    </source>
</evidence>
<gene>
    <name evidence="2" type="ORF">JJJ17_19320</name>
</gene>
<dbReference type="EMBL" id="JAEPRQ010000012">
    <property type="protein sequence ID" value="MBK4218084.1"/>
    <property type="molecule type" value="Genomic_DNA"/>
</dbReference>
<dbReference type="Proteomes" id="UP000640485">
    <property type="component" value="Unassembled WGS sequence"/>
</dbReference>
<dbReference type="Pfam" id="PF06527">
    <property type="entry name" value="TniQ"/>
    <property type="match status" value="1"/>
</dbReference>
<dbReference type="InterPro" id="IPR009492">
    <property type="entry name" value="TniQ"/>
</dbReference>
<keyword evidence="3" id="KW-1185">Reference proteome</keyword>
<proteinExistence type="predicted"/>
<name>A0A934W2S9_9RHOB</name>
<comment type="caution">
    <text evidence="2">The sequence shown here is derived from an EMBL/GenBank/DDBJ whole genome shotgun (WGS) entry which is preliminary data.</text>
</comment>
<evidence type="ECO:0000313" key="3">
    <source>
        <dbReference type="Proteomes" id="UP000640485"/>
    </source>
</evidence>
<protein>
    <submittedName>
        <fullName evidence="2">TniQ family protein</fullName>
    </submittedName>
</protein>
<dbReference type="RefSeq" id="WP_200689404.1">
    <property type="nucleotide sequence ID" value="NZ_JAEPRQ010000012.1"/>
</dbReference>
<reference evidence="2" key="1">
    <citation type="submission" date="2021-01" db="EMBL/GenBank/DDBJ databases">
        <title>Paracoccus amoyensis sp. nov., isolated from the surface seawater along the coast of Xiamen Island, China.</title>
        <authorList>
            <person name="Lyu L."/>
        </authorList>
    </citation>
    <scope>NUCLEOTIDE SEQUENCE</scope>
    <source>
        <strain evidence="2">MJ17</strain>
    </source>
</reference>
<dbReference type="AlphaFoldDB" id="A0A934W2S9"/>
<feature type="domain" description="TniQ" evidence="1">
    <location>
        <begin position="7"/>
        <end position="139"/>
    </location>
</feature>
<organism evidence="2 3">
    <name type="scientific">Paracoccus caeni</name>
    <dbReference type="NCBI Taxonomy" id="657651"/>
    <lineage>
        <taxon>Bacteria</taxon>
        <taxon>Pseudomonadati</taxon>
        <taxon>Pseudomonadota</taxon>
        <taxon>Alphaproteobacteria</taxon>
        <taxon>Rhodobacterales</taxon>
        <taxon>Paracoccaceae</taxon>
        <taxon>Paracoccus</taxon>
    </lineage>
</organism>
<sequence>MTPLALTLTASPRETPTSYVSRLAARNLSSDLWGFCLDVGLNFPALSTGDPASVAHLCNLAGLPPQSFDRTTVLKTSSMRYLVGGEVMNTETLDRGTIRLCPVCISEALKNGASPWQVIHEAHWQIVQVRRCLRHGALLTQYRTKSNPASRFDVTALIRKMDPKSPASCEKDADALDYYLTSRAYGKHRDNWCNRLQIPALIKAAEAFGILLNHGKEAFPSAFSPEIRRDAMLTGFDVLSGGEDGIFDALGRFARRTPSRGGDQPYPRHGVVQSLLGSNCKLREDLDPVRDVVRRYLLESFPYKPGSVVLGRRVTERRVHSIRSACRAIGVRRSLLEKMLIEGRLAERNISGHLKLRTVLSVDLIASLHAEKTNYLNQQQTAHYLGCSFAMFKQLSKAGLLIPAEGDKTRARKGFHRRDLDEFLQVLGAGAKRFRAAPPQLCSLELATRKANCSVPDIVGLIIAGRLNARGRLSDRTELDQLLICPDELKRAMPRSERTTMPKNDVMRLLRLPLHAIDLLRGAGYLETIRAQDPISRVTREFYTVASVNRFIKKYASLGVLRRERNDFLFLCQRHLNLIGVSPAFILDGWLKIYKRSDLPPGFESKVRSLRKTEAADLVKVKPRTIIGIKKLARKYEKEHGMTHAVALKTAAMQAT</sequence>
<accession>A0A934W2S9</accession>